<proteinExistence type="predicted"/>
<dbReference type="PROSITE" id="PS51864">
    <property type="entry name" value="ASTACIN"/>
    <property type="match status" value="1"/>
</dbReference>
<dbReference type="GO" id="GO:0006508">
    <property type="term" value="P:proteolysis"/>
    <property type="evidence" value="ECO:0007669"/>
    <property type="project" value="UniProtKB-KW"/>
</dbReference>
<dbReference type="KEGG" id="epa:110240187"/>
<dbReference type="SMART" id="SM00235">
    <property type="entry name" value="ZnMc"/>
    <property type="match status" value="1"/>
</dbReference>
<keyword evidence="15" id="KW-1185">Reference proteome</keyword>
<keyword evidence="6 10" id="KW-0482">Metalloprotease</keyword>
<dbReference type="CDD" id="cd04280">
    <property type="entry name" value="ZnMc_astacin_like"/>
    <property type="match status" value="1"/>
</dbReference>
<dbReference type="Gene3D" id="3.40.390.10">
    <property type="entry name" value="Collagenase (Catalytic Domain)"/>
    <property type="match status" value="1"/>
</dbReference>
<feature type="binding site" evidence="10">
    <location>
        <position position="149"/>
    </location>
    <ligand>
        <name>Zn(2+)</name>
        <dbReference type="ChEBI" id="CHEBI:29105"/>
        <note>catalytic</note>
    </ligand>
</feature>
<evidence type="ECO:0000256" key="10">
    <source>
        <dbReference type="PROSITE-ProRule" id="PRU01211"/>
    </source>
</evidence>
<evidence type="ECO:0000256" key="3">
    <source>
        <dbReference type="ARBA" id="ARBA00022729"/>
    </source>
</evidence>
<feature type="binding site" evidence="10">
    <location>
        <position position="145"/>
    </location>
    <ligand>
        <name>Zn(2+)</name>
        <dbReference type="ChEBI" id="CHEBI:29105"/>
        <note>catalytic</note>
    </ligand>
</feature>
<keyword evidence="2 10" id="KW-0479">Metal-binding</keyword>
<evidence type="ECO:0000256" key="9">
    <source>
        <dbReference type="ARBA" id="ARBA00023180"/>
    </source>
</evidence>
<organism evidence="14 15">
    <name type="scientific">Exaiptasia diaphana</name>
    <name type="common">Tropical sea anemone</name>
    <name type="synonym">Aiptasia pulchella</name>
    <dbReference type="NCBI Taxonomy" id="2652724"/>
    <lineage>
        <taxon>Eukaryota</taxon>
        <taxon>Metazoa</taxon>
        <taxon>Cnidaria</taxon>
        <taxon>Anthozoa</taxon>
        <taxon>Hexacorallia</taxon>
        <taxon>Actiniaria</taxon>
        <taxon>Aiptasiidae</taxon>
        <taxon>Exaiptasia</taxon>
    </lineage>
</organism>
<dbReference type="GeneID" id="110240187"/>
<keyword evidence="4 10" id="KW-0378">Hydrolase</keyword>
<dbReference type="InterPro" id="IPR034035">
    <property type="entry name" value="Astacin-like_dom"/>
</dbReference>
<dbReference type="PANTHER" id="PTHR10127">
    <property type="entry name" value="DISCOIDIN, CUB, EGF, LAMININ , AND ZINC METALLOPROTEASE DOMAIN CONTAINING"/>
    <property type="match status" value="1"/>
</dbReference>
<keyword evidence="8" id="KW-1015">Disulfide bond</keyword>
<dbReference type="EC" id="3.4.24.-" evidence="11"/>
<keyword evidence="3 12" id="KW-0732">Signal</keyword>
<dbReference type="RefSeq" id="XP_020901634.1">
    <property type="nucleotide sequence ID" value="XM_021045975.1"/>
</dbReference>
<dbReference type="EnsemblMetazoa" id="XM_021045975.1">
    <property type="protein sequence ID" value="XP_020901634.1"/>
    <property type="gene ID" value="LOC110240187"/>
</dbReference>
<dbReference type="OrthoDB" id="291007at2759"/>
<evidence type="ECO:0000256" key="7">
    <source>
        <dbReference type="ARBA" id="ARBA00023145"/>
    </source>
</evidence>
<dbReference type="GO" id="GO:0004222">
    <property type="term" value="F:metalloendopeptidase activity"/>
    <property type="evidence" value="ECO:0007669"/>
    <property type="project" value="UniProtKB-UniRule"/>
</dbReference>
<dbReference type="OMA" id="IMEETCI"/>
<dbReference type="PRINTS" id="PR00480">
    <property type="entry name" value="ASTACIN"/>
</dbReference>
<comment type="cofactor">
    <cofactor evidence="10 11">
        <name>Zn(2+)</name>
        <dbReference type="ChEBI" id="CHEBI:29105"/>
    </cofactor>
    <text evidence="10 11">Binds 1 zinc ion per subunit.</text>
</comment>
<feature type="signal peptide" evidence="12">
    <location>
        <begin position="1"/>
        <end position="15"/>
    </location>
</feature>
<feature type="chain" id="PRO_5037298560" description="Metalloendopeptidase" evidence="12">
    <location>
        <begin position="16"/>
        <end position="252"/>
    </location>
</feature>
<dbReference type="Proteomes" id="UP000887567">
    <property type="component" value="Unplaced"/>
</dbReference>
<feature type="active site" evidence="10">
    <location>
        <position position="146"/>
    </location>
</feature>
<comment type="caution">
    <text evidence="10">Lacks conserved residue(s) required for the propagation of feature annotation.</text>
</comment>
<dbReference type="GO" id="GO:0008270">
    <property type="term" value="F:zinc ion binding"/>
    <property type="evidence" value="ECO:0007669"/>
    <property type="project" value="UniProtKB-UniRule"/>
</dbReference>
<sequence length="252" mass="28202">MKLILACALIAVAFAASPEESETDPDVFEGDMILTPEQKMAAVNGWDVDAPLGRGGIKNRRWPGGVFVYQIDPVLARSSKAMNAINGAFREWSSKTCITFKKRTNERAYAYFKKGSGCSSYVGRTGSRQDVNLASGCWRVGTVVHEIGHALGFYHEQSRPDRDNYVTIMWDNIVERNKHNFNKYNRGTIDSLGTPYDYGSIMHYGSRYFSKNGKPTIVPKRSGVTIGQRSRLSKIDADQMNLMYKSECSGRL</sequence>
<evidence type="ECO:0000259" key="13">
    <source>
        <dbReference type="PROSITE" id="PS51864"/>
    </source>
</evidence>
<dbReference type="InterPro" id="IPR001506">
    <property type="entry name" value="Peptidase_M12A"/>
</dbReference>
<evidence type="ECO:0000256" key="4">
    <source>
        <dbReference type="ARBA" id="ARBA00022801"/>
    </source>
</evidence>
<evidence type="ECO:0000256" key="5">
    <source>
        <dbReference type="ARBA" id="ARBA00022833"/>
    </source>
</evidence>
<protein>
    <recommendedName>
        <fullName evidence="11">Metalloendopeptidase</fullName>
        <ecNumber evidence="11">3.4.24.-</ecNumber>
    </recommendedName>
</protein>
<name>A0A913XAK6_EXADI</name>
<dbReference type="InterPro" id="IPR024079">
    <property type="entry name" value="MetalloPept_cat_dom_sf"/>
</dbReference>
<dbReference type="InterPro" id="IPR006026">
    <property type="entry name" value="Peptidase_Metallo"/>
</dbReference>
<evidence type="ECO:0000256" key="12">
    <source>
        <dbReference type="SAM" id="SignalP"/>
    </source>
</evidence>
<dbReference type="PANTHER" id="PTHR10127:SF780">
    <property type="entry name" value="METALLOENDOPEPTIDASE"/>
    <property type="match status" value="1"/>
</dbReference>
<evidence type="ECO:0000313" key="14">
    <source>
        <dbReference type="EnsemblMetazoa" id="XP_020901634.1"/>
    </source>
</evidence>
<evidence type="ECO:0000256" key="1">
    <source>
        <dbReference type="ARBA" id="ARBA00022670"/>
    </source>
</evidence>
<feature type="domain" description="Peptidase M12A" evidence="13">
    <location>
        <begin position="50"/>
        <end position="249"/>
    </location>
</feature>
<keyword evidence="9" id="KW-0325">Glycoprotein</keyword>
<keyword evidence="5 10" id="KW-0862">Zinc</keyword>
<evidence type="ECO:0000256" key="11">
    <source>
        <dbReference type="RuleBase" id="RU361183"/>
    </source>
</evidence>
<dbReference type="SUPFAM" id="SSF55486">
    <property type="entry name" value="Metalloproteases ('zincins'), catalytic domain"/>
    <property type="match status" value="1"/>
</dbReference>
<reference evidence="14" key="1">
    <citation type="submission" date="2022-11" db="UniProtKB">
        <authorList>
            <consortium name="EnsemblMetazoa"/>
        </authorList>
    </citation>
    <scope>IDENTIFICATION</scope>
</reference>
<evidence type="ECO:0000313" key="15">
    <source>
        <dbReference type="Proteomes" id="UP000887567"/>
    </source>
</evidence>
<feature type="binding site" evidence="10">
    <location>
        <position position="155"/>
    </location>
    <ligand>
        <name>Zn(2+)</name>
        <dbReference type="ChEBI" id="CHEBI:29105"/>
        <note>catalytic</note>
    </ligand>
</feature>
<keyword evidence="7" id="KW-0865">Zymogen</keyword>
<evidence type="ECO:0000256" key="6">
    <source>
        <dbReference type="ARBA" id="ARBA00023049"/>
    </source>
</evidence>
<dbReference type="FunFam" id="3.40.390.10:FF:000015">
    <property type="entry name" value="Meprin A subunit"/>
    <property type="match status" value="1"/>
</dbReference>
<dbReference type="AlphaFoldDB" id="A0A913XAK6"/>
<keyword evidence="1 10" id="KW-0645">Protease</keyword>
<dbReference type="Pfam" id="PF01400">
    <property type="entry name" value="Astacin"/>
    <property type="match status" value="1"/>
</dbReference>
<accession>A0A913XAK6</accession>
<evidence type="ECO:0000256" key="2">
    <source>
        <dbReference type="ARBA" id="ARBA00022723"/>
    </source>
</evidence>
<evidence type="ECO:0000256" key="8">
    <source>
        <dbReference type="ARBA" id="ARBA00023157"/>
    </source>
</evidence>